<feature type="chain" id="PRO_5038882874" description="Cyclophilin-like domain-containing protein" evidence="2">
    <location>
        <begin position="21"/>
        <end position="156"/>
    </location>
</feature>
<dbReference type="GeneID" id="98914409"/>
<name>A0A4R3Z631_9FIRM</name>
<dbReference type="Pfam" id="PF18050">
    <property type="entry name" value="Cyclophil_like2"/>
    <property type="match status" value="1"/>
</dbReference>
<gene>
    <name evidence="4" type="ORF">EDD60_102172</name>
</gene>
<proteinExistence type="predicted"/>
<organism evidence="4 5">
    <name type="scientific">Longibaculum muris</name>
    <dbReference type="NCBI Taxonomy" id="1796628"/>
    <lineage>
        <taxon>Bacteria</taxon>
        <taxon>Bacillati</taxon>
        <taxon>Bacillota</taxon>
        <taxon>Erysipelotrichia</taxon>
        <taxon>Erysipelotrichales</taxon>
        <taxon>Coprobacillaceae</taxon>
        <taxon>Longibaculum</taxon>
    </lineage>
</organism>
<dbReference type="RefSeq" id="WP_066446485.1">
    <property type="nucleotide sequence ID" value="NZ_JANKBF010000003.1"/>
</dbReference>
<reference evidence="4 5" key="1">
    <citation type="submission" date="2019-03" db="EMBL/GenBank/DDBJ databases">
        <title>Genomic Encyclopedia of Type Strains, Phase IV (KMG-IV): sequencing the most valuable type-strain genomes for metagenomic binning, comparative biology and taxonomic classification.</title>
        <authorList>
            <person name="Goeker M."/>
        </authorList>
    </citation>
    <scope>NUCLEOTIDE SEQUENCE [LARGE SCALE GENOMIC DNA]</scope>
    <source>
        <strain evidence="4 5">DSM 29487</strain>
    </source>
</reference>
<evidence type="ECO:0000256" key="2">
    <source>
        <dbReference type="SAM" id="SignalP"/>
    </source>
</evidence>
<feature type="signal peptide" evidence="2">
    <location>
        <begin position="1"/>
        <end position="20"/>
    </location>
</feature>
<evidence type="ECO:0000259" key="3">
    <source>
        <dbReference type="Pfam" id="PF18050"/>
    </source>
</evidence>
<dbReference type="PROSITE" id="PS51257">
    <property type="entry name" value="PROKAR_LIPOPROTEIN"/>
    <property type="match status" value="1"/>
</dbReference>
<protein>
    <recommendedName>
        <fullName evidence="3">Cyclophilin-like domain-containing protein</fullName>
    </recommendedName>
</protein>
<keyword evidence="2" id="KW-0732">Signal</keyword>
<dbReference type="AlphaFoldDB" id="A0A4R3Z631"/>
<feature type="compositionally biased region" description="Polar residues" evidence="1">
    <location>
        <begin position="26"/>
        <end position="36"/>
    </location>
</feature>
<feature type="region of interest" description="Disordered" evidence="1">
    <location>
        <begin position="20"/>
        <end position="39"/>
    </location>
</feature>
<accession>A0A4R3Z631</accession>
<evidence type="ECO:0000256" key="1">
    <source>
        <dbReference type="SAM" id="MobiDB-lite"/>
    </source>
</evidence>
<dbReference type="EMBL" id="SMCQ01000002">
    <property type="protein sequence ID" value="TCW02207.1"/>
    <property type="molecule type" value="Genomic_DNA"/>
</dbReference>
<evidence type="ECO:0000313" key="4">
    <source>
        <dbReference type="EMBL" id="TCW02207.1"/>
    </source>
</evidence>
<dbReference type="SUPFAM" id="SSF50891">
    <property type="entry name" value="Cyclophilin-like"/>
    <property type="match status" value="1"/>
</dbReference>
<keyword evidence="5" id="KW-1185">Reference proteome</keyword>
<feature type="domain" description="Cyclophilin-like" evidence="3">
    <location>
        <begin position="50"/>
        <end position="154"/>
    </location>
</feature>
<dbReference type="Proteomes" id="UP000295515">
    <property type="component" value="Unassembled WGS sequence"/>
</dbReference>
<dbReference type="Gene3D" id="2.40.100.20">
    <property type="match status" value="1"/>
</dbReference>
<dbReference type="InterPro" id="IPR041183">
    <property type="entry name" value="Cyclophilin-like"/>
</dbReference>
<comment type="caution">
    <text evidence="4">The sequence shown here is derived from an EMBL/GenBank/DDBJ whole genome shotgun (WGS) entry which is preliminary data.</text>
</comment>
<dbReference type="InterPro" id="IPR029000">
    <property type="entry name" value="Cyclophilin-like_dom_sf"/>
</dbReference>
<evidence type="ECO:0000313" key="5">
    <source>
        <dbReference type="Proteomes" id="UP000295515"/>
    </source>
</evidence>
<sequence>MKKIIILLCLVLLMTGCTKTSDEPTNESNENATENINTEDKKMQIEVKGNGKMIVYELNDSQAAKDLYAQLPLSMEVENFSTNEKVFYPPQKLNTQNTPLANADIGTLAYYSPWGDVVMFYDYFGKGGQLYELGLAISGQESIELLSGTIVITIKE</sequence>